<dbReference type="EMBL" id="JAUKUA010000003">
    <property type="protein sequence ID" value="KAK0719216.1"/>
    <property type="molecule type" value="Genomic_DNA"/>
</dbReference>
<dbReference type="AlphaFoldDB" id="A0AA40ANS0"/>
<proteinExistence type="predicted"/>
<dbReference type="Proteomes" id="UP001172102">
    <property type="component" value="Unassembled WGS sequence"/>
</dbReference>
<evidence type="ECO:0000313" key="1">
    <source>
        <dbReference type="EMBL" id="KAK0719216.1"/>
    </source>
</evidence>
<evidence type="ECO:0000313" key="2">
    <source>
        <dbReference type="Proteomes" id="UP001172102"/>
    </source>
</evidence>
<organism evidence="1 2">
    <name type="scientific">Lasiosphaeris hirsuta</name>
    <dbReference type="NCBI Taxonomy" id="260670"/>
    <lineage>
        <taxon>Eukaryota</taxon>
        <taxon>Fungi</taxon>
        <taxon>Dikarya</taxon>
        <taxon>Ascomycota</taxon>
        <taxon>Pezizomycotina</taxon>
        <taxon>Sordariomycetes</taxon>
        <taxon>Sordariomycetidae</taxon>
        <taxon>Sordariales</taxon>
        <taxon>Lasiosphaeriaceae</taxon>
        <taxon>Lasiosphaeris</taxon>
    </lineage>
</organism>
<dbReference type="PROSITE" id="PS51257">
    <property type="entry name" value="PROKAR_LIPOPROTEIN"/>
    <property type="match status" value="1"/>
</dbReference>
<reference evidence="1" key="1">
    <citation type="submission" date="2023-06" db="EMBL/GenBank/DDBJ databases">
        <title>Genome-scale phylogeny and comparative genomics of the fungal order Sordariales.</title>
        <authorList>
            <consortium name="Lawrence Berkeley National Laboratory"/>
            <person name="Hensen N."/>
            <person name="Bonometti L."/>
            <person name="Westerberg I."/>
            <person name="Brannstrom I.O."/>
            <person name="Guillou S."/>
            <person name="Cros-Aarteil S."/>
            <person name="Calhoun S."/>
            <person name="Haridas S."/>
            <person name="Kuo A."/>
            <person name="Mondo S."/>
            <person name="Pangilinan J."/>
            <person name="Riley R."/>
            <person name="Labutti K."/>
            <person name="Andreopoulos B."/>
            <person name="Lipzen A."/>
            <person name="Chen C."/>
            <person name="Yanf M."/>
            <person name="Daum C."/>
            <person name="Ng V."/>
            <person name="Clum A."/>
            <person name="Steindorff A."/>
            <person name="Ohm R."/>
            <person name="Martin F."/>
            <person name="Silar P."/>
            <person name="Natvig D."/>
            <person name="Lalanne C."/>
            <person name="Gautier V."/>
            <person name="Ament-Velasquez S.L."/>
            <person name="Kruys A."/>
            <person name="Hutchinson M.I."/>
            <person name="Powell A.J."/>
            <person name="Barry K."/>
            <person name="Miller A.N."/>
            <person name="Grigoriev I.V."/>
            <person name="Debuchy R."/>
            <person name="Gladieux P."/>
            <person name="Thoren M.H."/>
            <person name="Johannesson H."/>
        </authorList>
    </citation>
    <scope>NUCLEOTIDE SEQUENCE</scope>
    <source>
        <strain evidence="1">SMH4607-1</strain>
    </source>
</reference>
<sequence length="151" mass="15904">MPRTPLDLLLRAAVTGERVFCLSPSTIACMFPFQDATVVSQLYDQFLSVAGVSSYAQARTKSSEVLVGIQAGMIVTAPFESTVFGPNTDGLMVPDHPGKLLTAGKVDKRVKVIVAHNLEEGLLSIDQANVANVNGSGAATVRDPSANGRCK</sequence>
<dbReference type="InterPro" id="IPR029058">
    <property type="entry name" value="AB_hydrolase_fold"/>
</dbReference>
<protein>
    <submittedName>
        <fullName evidence="1">Uncharacterized protein</fullName>
    </submittedName>
</protein>
<dbReference type="Gene3D" id="3.40.50.1820">
    <property type="entry name" value="alpha/beta hydrolase"/>
    <property type="match status" value="1"/>
</dbReference>
<accession>A0AA40ANS0</accession>
<keyword evidence="2" id="KW-1185">Reference proteome</keyword>
<name>A0AA40ANS0_9PEZI</name>
<gene>
    <name evidence="1" type="ORF">B0H67DRAFT_551620</name>
</gene>
<comment type="caution">
    <text evidence="1">The sequence shown here is derived from an EMBL/GenBank/DDBJ whole genome shotgun (WGS) entry which is preliminary data.</text>
</comment>